<dbReference type="PANTHER" id="PTHR12471:SF7">
    <property type="entry name" value="V-TYPE PROTON ATPASE SUBUNIT S1"/>
    <property type="match status" value="1"/>
</dbReference>
<feature type="domain" description="V-type proton ATPase subunit S1/VOA1 transmembrane" evidence="6">
    <location>
        <begin position="51"/>
        <end position="89"/>
    </location>
</feature>
<name>A0A183SWZ2_SCHSO</name>
<evidence type="ECO:0000256" key="4">
    <source>
        <dbReference type="ARBA" id="ARBA00022989"/>
    </source>
</evidence>
<evidence type="ECO:0000256" key="2">
    <source>
        <dbReference type="ARBA" id="ARBA00009037"/>
    </source>
</evidence>
<accession>A0A183SWZ2</accession>
<dbReference type="GO" id="GO:0033176">
    <property type="term" value="C:proton-transporting V-type ATPase complex"/>
    <property type="evidence" value="ECO:0007669"/>
    <property type="project" value="TreeGrafter"/>
</dbReference>
<dbReference type="InterPro" id="IPR046756">
    <property type="entry name" value="VAS1/VOA1_TM"/>
</dbReference>
<evidence type="ECO:0000313" key="7">
    <source>
        <dbReference type="EMBL" id="VDL95125.1"/>
    </source>
</evidence>
<keyword evidence="5" id="KW-0472">Membrane</keyword>
<gene>
    <name evidence="7" type="ORF">SSLN_LOCUS8740</name>
</gene>
<comment type="subcellular location">
    <subcellularLocation>
        <location evidence="1">Membrane</location>
        <topology evidence="1">Single-pass membrane protein</topology>
    </subcellularLocation>
</comment>
<dbReference type="InterPro" id="IPR008388">
    <property type="entry name" value="Ac45_acc_su"/>
</dbReference>
<dbReference type="EMBL" id="UYSU01034824">
    <property type="protein sequence ID" value="VDL95125.1"/>
    <property type="molecule type" value="Genomic_DNA"/>
</dbReference>
<protein>
    <submittedName>
        <fullName evidence="9">Ac45-VOA1_TM domain-containing protein</fullName>
    </submittedName>
</protein>
<dbReference type="Pfam" id="PF20520">
    <property type="entry name" value="Ac45-VOA1_TM"/>
    <property type="match status" value="1"/>
</dbReference>
<dbReference type="Proteomes" id="UP000275846">
    <property type="component" value="Unassembled WGS sequence"/>
</dbReference>
<dbReference type="OrthoDB" id="9985059at2759"/>
<keyword evidence="4" id="KW-1133">Transmembrane helix</keyword>
<dbReference type="WBParaSite" id="SSLN_0000907701-mRNA-1">
    <property type="protein sequence ID" value="SSLN_0000907701-mRNA-1"/>
    <property type="gene ID" value="SSLN_0000907701"/>
</dbReference>
<keyword evidence="3" id="KW-0812">Transmembrane</keyword>
<evidence type="ECO:0000259" key="6">
    <source>
        <dbReference type="Pfam" id="PF20520"/>
    </source>
</evidence>
<keyword evidence="8" id="KW-1185">Reference proteome</keyword>
<evidence type="ECO:0000256" key="5">
    <source>
        <dbReference type="ARBA" id="ARBA00023136"/>
    </source>
</evidence>
<proteinExistence type="inferred from homology"/>
<sequence>MKYTTDQKYLQLGGRQCCMLIICYAVQRAYSVVQPFDVVDGRFGDVNDCVGFFTPGIISNLLIVFLLLGIFSYGLSMVMGIQTNDAFDDPKSKMLQIGSTAD</sequence>
<dbReference type="PANTHER" id="PTHR12471">
    <property type="entry name" value="VACUOLAR ATP SYNTHASE SUBUNIT S1"/>
    <property type="match status" value="1"/>
</dbReference>
<organism evidence="9">
    <name type="scientific">Schistocephalus solidus</name>
    <name type="common">Tapeworm</name>
    <dbReference type="NCBI Taxonomy" id="70667"/>
    <lineage>
        <taxon>Eukaryota</taxon>
        <taxon>Metazoa</taxon>
        <taxon>Spiralia</taxon>
        <taxon>Lophotrochozoa</taxon>
        <taxon>Platyhelminthes</taxon>
        <taxon>Cestoda</taxon>
        <taxon>Eucestoda</taxon>
        <taxon>Diphyllobothriidea</taxon>
        <taxon>Diphyllobothriidae</taxon>
        <taxon>Schistocephalus</taxon>
    </lineage>
</organism>
<dbReference type="STRING" id="70667.A0A183SWZ2"/>
<comment type="similarity">
    <text evidence="2">Belongs to the vacuolar ATPase subunit S1 family.</text>
</comment>
<dbReference type="GO" id="GO:0030641">
    <property type="term" value="P:regulation of cellular pH"/>
    <property type="evidence" value="ECO:0007669"/>
    <property type="project" value="TreeGrafter"/>
</dbReference>
<evidence type="ECO:0000256" key="3">
    <source>
        <dbReference type="ARBA" id="ARBA00022692"/>
    </source>
</evidence>
<dbReference type="GO" id="GO:0001671">
    <property type="term" value="F:ATPase activator activity"/>
    <property type="evidence" value="ECO:0007669"/>
    <property type="project" value="TreeGrafter"/>
</dbReference>
<evidence type="ECO:0000313" key="9">
    <source>
        <dbReference type="WBParaSite" id="SSLN_0000907701-mRNA-1"/>
    </source>
</evidence>
<reference evidence="7 8" key="2">
    <citation type="submission" date="2018-11" db="EMBL/GenBank/DDBJ databases">
        <authorList>
            <consortium name="Pathogen Informatics"/>
        </authorList>
    </citation>
    <scope>NUCLEOTIDE SEQUENCE [LARGE SCALE GENOMIC DNA]</scope>
    <source>
        <strain evidence="7 8">NST_G2</strain>
    </source>
</reference>
<dbReference type="AlphaFoldDB" id="A0A183SWZ2"/>
<evidence type="ECO:0000313" key="8">
    <source>
        <dbReference type="Proteomes" id="UP000275846"/>
    </source>
</evidence>
<evidence type="ECO:0000256" key="1">
    <source>
        <dbReference type="ARBA" id="ARBA00004167"/>
    </source>
</evidence>
<reference evidence="9" key="1">
    <citation type="submission" date="2016-06" db="UniProtKB">
        <authorList>
            <consortium name="WormBaseParasite"/>
        </authorList>
    </citation>
    <scope>IDENTIFICATION</scope>
</reference>